<keyword evidence="3" id="KW-1185">Reference proteome</keyword>
<feature type="chain" id="PRO_5038756949" evidence="1">
    <location>
        <begin position="19"/>
        <end position="242"/>
    </location>
</feature>
<protein>
    <submittedName>
        <fullName evidence="2">Uncharacterized protein</fullName>
    </submittedName>
</protein>
<reference evidence="2" key="1">
    <citation type="journal article" date="2019" name="bioRxiv">
        <title>The Genome of the Zebra Mussel, Dreissena polymorpha: A Resource for Invasive Species Research.</title>
        <authorList>
            <person name="McCartney M.A."/>
            <person name="Auch B."/>
            <person name="Kono T."/>
            <person name="Mallez S."/>
            <person name="Zhang Y."/>
            <person name="Obille A."/>
            <person name="Becker A."/>
            <person name="Abrahante J.E."/>
            <person name="Garbe J."/>
            <person name="Badalamenti J.P."/>
            <person name="Herman A."/>
            <person name="Mangelson H."/>
            <person name="Liachko I."/>
            <person name="Sullivan S."/>
            <person name="Sone E.D."/>
            <person name="Koren S."/>
            <person name="Silverstein K.A.T."/>
            <person name="Beckman K.B."/>
            <person name="Gohl D.M."/>
        </authorList>
    </citation>
    <scope>NUCLEOTIDE SEQUENCE</scope>
    <source>
        <strain evidence="2">Duluth1</strain>
        <tissue evidence="2">Whole animal</tissue>
    </source>
</reference>
<organism evidence="2 3">
    <name type="scientific">Dreissena polymorpha</name>
    <name type="common">Zebra mussel</name>
    <name type="synonym">Mytilus polymorpha</name>
    <dbReference type="NCBI Taxonomy" id="45954"/>
    <lineage>
        <taxon>Eukaryota</taxon>
        <taxon>Metazoa</taxon>
        <taxon>Spiralia</taxon>
        <taxon>Lophotrochozoa</taxon>
        <taxon>Mollusca</taxon>
        <taxon>Bivalvia</taxon>
        <taxon>Autobranchia</taxon>
        <taxon>Heteroconchia</taxon>
        <taxon>Euheterodonta</taxon>
        <taxon>Imparidentia</taxon>
        <taxon>Neoheterodontei</taxon>
        <taxon>Myida</taxon>
        <taxon>Dreissenoidea</taxon>
        <taxon>Dreissenidae</taxon>
        <taxon>Dreissena</taxon>
    </lineage>
</organism>
<evidence type="ECO:0000256" key="1">
    <source>
        <dbReference type="SAM" id="SignalP"/>
    </source>
</evidence>
<proteinExistence type="predicted"/>
<reference evidence="2" key="2">
    <citation type="submission" date="2020-11" db="EMBL/GenBank/DDBJ databases">
        <authorList>
            <person name="McCartney M.A."/>
            <person name="Auch B."/>
            <person name="Kono T."/>
            <person name="Mallez S."/>
            <person name="Becker A."/>
            <person name="Gohl D.M."/>
            <person name="Silverstein K.A.T."/>
            <person name="Koren S."/>
            <person name="Bechman K.B."/>
            <person name="Herman A."/>
            <person name="Abrahante J.E."/>
            <person name="Garbe J."/>
        </authorList>
    </citation>
    <scope>NUCLEOTIDE SEQUENCE</scope>
    <source>
        <strain evidence="2">Duluth1</strain>
        <tissue evidence="2">Whole animal</tissue>
    </source>
</reference>
<name>A0A9D4C569_DREPO</name>
<comment type="caution">
    <text evidence="2">The sequence shown here is derived from an EMBL/GenBank/DDBJ whole genome shotgun (WGS) entry which is preliminary data.</text>
</comment>
<evidence type="ECO:0000313" key="3">
    <source>
        <dbReference type="Proteomes" id="UP000828390"/>
    </source>
</evidence>
<evidence type="ECO:0000313" key="2">
    <source>
        <dbReference type="EMBL" id="KAH3717331.1"/>
    </source>
</evidence>
<dbReference type="Proteomes" id="UP000828390">
    <property type="component" value="Unassembled WGS sequence"/>
</dbReference>
<dbReference type="AlphaFoldDB" id="A0A9D4C569"/>
<gene>
    <name evidence="2" type="ORF">DPMN_060114</name>
</gene>
<accession>A0A9D4C569</accession>
<feature type="signal peptide" evidence="1">
    <location>
        <begin position="1"/>
        <end position="18"/>
    </location>
</feature>
<dbReference type="EMBL" id="JAIWYP010000013">
    <property type="protein sequence ID" value="KAH3717331.1"/>
    <property type="molecule type" value="Genomic_DNA"/>
</dbReference>
<sequence>MDIWRICALFCILGSISGTINQYFEVFNSLAGIGCLEIDDTIPDNVVISKHVDTARGTHDAKSCNTLFSAYVKDIPVLIGGRVYNTAVRWDPSKGVFNVKTLLHDIPEAQTNNTVVLILQQVNSFALEFKSCQVTEKREFRIHLQVEIPSGKTIQIDAGLSENYAFVDAGITLFGIYTASGGVHMTWNEWSSMALVGNIRLVALSKDRGYISSLGSVAKLIGNGAKEIVIDLQTHCNQQTDV</sequence>
<keyword evidence="1" id="KW-0732">Signal</keyword>